<feature type="domain" description="CBS" evidence="3">
    <location>
        <begin position="8"/>
        <end position="67"/>
    </location>
</feature>
<dbReference type="RefSeq" id="WP_119598021.1">
    <property type="nucleotide sequence ID" value="NZ_QXQA01000001.1"/>
</dbReference>
<accession>A0A3A1VJH9</accession>
<reference evidence="4 5" key="1">
    <citation type="submission" date="2018-09" db="EMBL/GenBank/DDBJ databases">
        <title>Paenibacillus aracenensis nov. sp. isolated from a cave in southern Spain.</title>
        <authorList>
            <person name="Jurado V."/>
            <person name="Gutierrez-Patricio S."/>
            <person name="Gonzalez-Pimentel J.L."/>
            <person name="Miller A.Z."/>
            <person name="Laiz L."/>
            <person name="Saiz-Jimenez C."/>
        </authorList>
    </citation>
    <scope>NUCLEOTIDE SEQUENCE [LARGE SCALE GENOMIC DNA]</scope>
    <source>
        <strain evidence="4 5">DSM 22867</strain>
    </source>
</reference>
<evidence type="ECO:0000313" key="5">
    <source>
        <dbReference type="Proteomes" id="UP000266482"/>
    </source>
</evidence>
<evidence type="ECO:0000259" key="3">
    <source>
        <dbReference type="PROSITE" id="PS51371"/>
    </source>
</evidence>
<dbReference type="InterPro" id="IPR051257">
    <property type="entry name" value="Diverse_CBS-Domain"/>
</dbReference>
<dbReference type="OrthoDB" id="9802114at2"/>
<name>A0A3A1VJH9_9BACL</name>
<evidence type="ECO:0000256" key="1">
    <source>
        <dbReference type="ARBA" id="ARBA00023122"/>
    </source>
</evidence>
<dbReference type="PANTHER" id="PTHR43080:SF2">
    <property type="entry name" value="CBS DOMAIN-CONTAINING PROTEIN"/>
    <property type="match status" value="1"/>
</dbReference>
<evidence type="ECO:0000256" key="2">
    <source>
        <dbReference type="PROSITE-ProRule" id="PRU00703"/>
    </source>
</evidence>
<sequence>MKRVRELMSKDCKTVTLQDNVHEIAVIMAENDIGFVPVVEVEDKTKLIGAVTDRDLVVRGYAQKRPGSCPVSDVMSEALVTVSPDTDAEEAADIMAKHQIRRLPVVEDGRLCGVISLGDLALGNTTGRDAGQALSEISEHSNTNTNTYLQ</sequence>
<organism evidence="4 5">
    <name type="scientific">Paenibacillus nanensis</name>
    <dbReference type="NCBI Taxonomy" id="393251"/>
    <lineage>
        <taxon>Bacteria</taxon>
        <taxon>Bacillati</taxon>
        <taxon>Bacillota</taxon>
        <taxon>Bacilli</taxon>
        <taxon>Bacillales</taxon>
        <taxon>Paenibacillaceae</taxon>
        <taxon>Paenibacillus</taxon>
    </lineage>
</organism>
<dbReference type="Gene3D" id="3.10.580.10">
    <property type="entry name" value="CBS-domain"/>
    <property type="match status" value="1"/>
</dbReference>
<comment type="caution">
    <text evidence="4">The sequence shown here is derived from an EMBL/GenBank/DDBJ whole genome shotgun (WGS) entry which is preliminary data.</text>
</comment>
<dbReference type="SUPFAM" id="SSF54631">
    <property type="entry name" value="CBS-domain pair"/>
    <property type="match status" value="1"/>
</dbReference>
<dbReference type="CDD" id="cd04622">
    <property type="entry name" value="CBS_pair_HRP1_like"/>
    <property type="match status" value="1"/>
</dbReference>
<proteinExistence type="predicted"/>
<evidence type="ECO:0000313" key="4">
    <source>
        <dbReference type="EMBL" id="RIX60647.1"/>
    </source>
</evidence>
<dbReference type="InterPro" id="IPR000644">
    <property type="entry name" value="CBS_dom"/>
</dbReference>
<dbReference type="Proteomes" id="UP000266482">
    <property type="component" value="Unassembled WGS sequence"/>
</dbReference>
<keyword evidence="5" id="KW-1185">Reference proteome</keyword>
<dbReference type="PROSITE" id="PS51371">
    <property type="entry name" value="CBS"/>
    <property type="match status" value="2"/>
</dbReference>
<dbReference type="InterPro" id="IPR046342">
    <property type="entry name" value="CBS_dom_sf"/>
</dbReference>
<feature type="domain" description="CBS" evidence="3">
    <location>
        <begin position="75"/>
        <end position="130"/>
    </location>
</feature>
<dbReference type="PANTHER" id="PTHR43080">
    <property type="entry name" value="CBS DOMAIN-CONTAINING PROTEIN CBSX3, MITOCHONDRIAL"/>
    <property type="match status" value="1"/>
</dbReference>
<dbReference type="Pfam" id="PF00571">
    <property type="entry name" value="CBS"/>
    <property type="match status" value="2"/>
</dbReference>
<dbReference type="AlphaFoldDB" id="A0A3A1VJH9"/>
<gene>
    <name evidence="4" type="ORF">D3P08_03025</name>
</gene>
<keyword evidence="1 2" id="KW-0129">CBS domain</keyword>
<protein>
    <submittedName>
        <fullName evidence="4">CBS domain-containing protein</fullName>
    </submittedName>
</protein>
<dbReference type="SMART" id="SM00116">
    <property type="entry name" value="CBS"/>
    <property type="match status" value="2"/>
</dbReference>
<dbReference type="EMBL" id="QXQA01000001">
    <property type="protein sequence ID" value="RIX60647.1"/>
    <property type="molecule type" value="Genomic_DNA"/>
</dbReference>